<dbReference type="EMBL" id="PEZV01000004">
    <property type="protein sequence ID" value="PIT97606.1"/>
    <property type="molecule type" value="Genomic_DNA"/>
</dbReference>
<name>A0A2M6WXZ0_9BACT</name>
<evidence type="ECO:0000256" key="1">
    <source>
        <dbReference type="ARBA" id="ARBA00009451"/>
    </source>
</evidence>
<dbReference type="PANTHER" id="PTHR13501:SF8">
    <property type="entry name" value="LARGE RIBOSOMAL SUBUNIT PROTEIN UL22M"/>
    <property type="match status" value="1"/>
</dbReference>
<dbReference type="GO" id="GO:0015934">
    <property type="term" value="C:large ribosomal subunit"/>
    <property type="evidence" value="ECO:0007669"/>
    <property type="project" value="InterPro"/>
</dbReference>
<comment type="similarity">
    <text evidence="1 4">Belongs to the universal ribosomal protein uL22 family.</text>
</comment>
<keyword evidence="2 4" id="KW-0689">Ribosomal protein</keyword>
<dbReference type="InterPro" id="IPR047867">
    <property type="entry name" value="Ribosomal_uL22_bac/org-type"/>
</dbReference>
<protein>
    <recommendedName>
        <fullName evidence="6">50S ribosomal protein L22</fullName>
    </recommendedName>
</protein>
<evidence type="ECO:0000256" key="2">
    <source>
        <dbReference type="ARBA" id="ARBA00022980"/>
    </source>
</evidence>
<keyword evidence="5" id="KW-0694">RNA-binding</keyword>
<dbReference type="InterPro" id="IPR036394">
    <property type="entry name" value="Ribosomal_uL22_sf"/>
</dbReference>
<dbReference type="AlphaFoldDB" id="A0A2M6WXZ0"/>
<keyword evidence="5" id="KW-0699">rRNA-binding</keyword>
<dbReference type="SUPFAM" id="SSF54843">
    <property type="entry name" value="Ribosomal protein L22"/>
    <property type="match status" value="1"/>
</dbReference>
<evidence type="ECO:0000256" key="3">
    <source>
        <dbReference type="ARBA" id="ARBA00023274"/>
    </source>
</evidence>
<organism evidence="7 8">
    <name type="scientific">Candidatus Berkelbacteria bacterium CG10_big_fil_rev_8_21_14_0_10_41_12</name>
    <dbReference type="NCBI Taxonomy" id="1974513"/>
    <lineage>
        <taxon>Bacteria</taxon>
        <taxon>Candidatus Berkelbacteria</taxon>
    </lineage>
</organism>
<evidence type="ECO:0000256" key="5">
    <source>
        <dbReference type="RuleBase" id="RU004006"/>
    </source>
</evidence>
<proteinExistence type="inferred from homology"/>
<reference evidence="8" key="1">
    <citation type="submission" date="2017-09" db="EMBL/GenBank/DDBJ databases">
        <title>Depth-based differentiation of microbial function through sediment-hosted aquifers and enrichment of novel symbionts in the deep terrestrial subsurface.</title>
        <authorList>
            <person name="Probst A.J."/>
            <person name="Ladd B."/>
            <person name="Jarett J.K."/>
            <person name="Geller-Mcgrath D.E."/>
            <person name="Sieber C.M.K."/>
            <person name="Emerson J.B."/>
            <person name="Anantharaman K."/>
            <person name="Thomas B.C."/>
            <person name="Malmstrom R."/>
            <person name="Stieglmeier M."/>
            <person name="Klingl A."/>
            <person name="Woyke T."/>
            <person name="Ryan C.M."/>
            <person name="Banfield J.F."/>
        </authorList>
    </citation>
    <scope>NUCLEOTIDE SEQUENCE [LARGE SCALE GENOMIC DNA]</scope>
</reference>
<sequence>MEIKVSSRYQKVSPKKARLVADLIRGMKIQDAEDQLENLNKKSASQYLALIKQIKAILKDKGISDDNIVVQNVVCKEGPRLKRRIFAGRGHANRILKRMSHLSMVAGENVVKKTHEKKINKKIGKNGPKV</sequence>
<dbReference type="PANTHER" id="PTHR13501">
    <property type="entry name" value="CHLOROPLAST 50S RIBOSOMAL PROTEIN L22-RELATED"/>
    <property type="match status" value="1"/>
</dbReference>
<evidence type="ECO:0000256" key="4">
    <source>
        <dbReference type="RuleBase" id="RU004005"/>
    </source>
</evidence>
<dbReference type="GO" id="GO:0019843">
    <property type="term" value="F:rRNA binding"/>
    <property type="evidence" value="ECO:0007669"/>
    <property type="project" value="UniProtKB-KW"/>
</dbReference>
<keyword evidence="3 4" id="KW-0687">Ribonucleoprotein</keyword>
<evidence type="ECO:0000313" key="8">
    <source>
        <dbReference type="Proteomes" id="UP000228596"/>
    </source>
</evidence>
<comment type="function">
    <text evidence="6">This protein binds specifically to 23S rRNA; its binding is stimulated by other ribosomal proteins, e.g., L4, L17, and L20. It is important during the early stages of 50S assembly. It makes multiple contacts with different domains of the 23S rRNA in the assembled 50S subunit and ribosome.</text>
</comment>
<dbReference type="CDD" id="cd00336">
    <property type="entry name" value="Ribosomal_L22"/>
    <property type="match status" value="1"/>
</dbReference>
<evidence type="ECO:0000313" key="7">
    <source>
        <dbReference type="EMBL" id="PIT97606.1"/>
    </source>
</evidence>
<dbReference type="InterPro" id="IPR001063">
    <property type="entry name" value="Ribosomal_uL22"/>
</dbReference>
<comment type="subunit">
    <text evidence="5">Part of the 50S ribosomal subunit.</text>
</comment>
<dbReference type="GO" id="GO:0003735">
    <property type="term" value="F:structural constituent of ribosome"/>
    <property type="evidence" value="ECO:0007669"/>
    <property type="project" value="InterPro"/>
</dbReference>
<dbReference type="GO" id="GO:0006412">
    <property type="term" value="P:translation"/>
    <property type="evidence" value="ECO:0007669"/>
    <property type="project" value="InterPro"/>
</dbReference>
<comment type="caution">
    <text evidence="7">The sequence shown here is derived from an EMBL/GenBank/DDBJ whole genome shotgun (WGS) entry which is preliminary data.</text>
</comment>
<accession>A0A2M6WXZ0</accession>
<gene>
    <name evidence="7" type="ORF">COT77_00645</name>
</gene>
<dbReference type="Proteomes" id="UP000228596">
    <property type="component" value="Unassembled WGS sequence"/>
</dbReference>
<evidence type="ECO:0000256" key="6">
    <source>
        <dbReference type="RuleBase" id="RU004008"/>
    </source>
</evidence>
<dbReference type="Gene3D" id="3.90.470.10">
    <property type="entry name" value="Ribosomal protein L22/L17"/>
    <property type="match status" value="1"/>
</dbReference>
<dbReference type="Pfam" id="PF00237">
    <property type="entry name" value="Ribosomal_L22"/>
    <property type="match status" value="1"/>
</dbReference>